<comment type="caution">
    <text evidence="2">The sequence shown here is derived from an EMBL/GenBank/DDBJ whole genome shotgun (WGS) entry which is preliminary data.</text>
</comment>
<reference evidence="3" key="1">
    <citation type="submission" date="2018-09" db="EMBL/GenBank/DDBJ databases">
        <authorList>
            <person name="Zhu H."/>
        </authorList>
    </citation>
    <scope>NUCLEOTIDE SEQUENCE [LARGE SCALE GENOMIC DNA]</scope>
    <source>
        <strain evidence="3">K1W22B-1</strain>
    </source>
</reference>
<accession>A0A3A5H2J9</accession>
<dbReference type="AlphaFoldDB" id="A0A3A5H2J9"/>
<evidence type="ECO:0000313" key="2">
    <source>
        <dbReference type="EMBL" id="RJS44942.1"/>
    </source>
</evidence>
<dbReference type="InterPro" id="IPR011335">
    <property type="entry name" value="Restrct_endonuc-II-like"/>
</dbReference>
<evidence type="ECO:0000313" key="3">
    <source>
        <dbReference type="Proteomes" id="UP000276542"/>
    </source>
</evidence>
<feature type="domain" description="AbiEi antitoxin N-terminal" evidence="1">
    <location>
        <begin position="11"/>
        <end position="49"/>
    </location>
</feature>
<sequence>MDKLRAICAAKGAFLRREALAAGYDDHALGRLRRAGVILRLRHGAYVFADVWEAMSPRERHGVRARAAYRCCDRPVALSHVSAVLEHTATHWSLPLEIPHLTRLDGRSVGRAAGVRQHRGRIIDGDVVTVGDFQVMAPVRAALELTTVVGVEAALVTINDLLHSGLVTDAAIRERYAQAIDHWPHTLSTNAVLHLMDRRMESAGESRTSYLLWSQGLPMPVPQHEVYDATGDLVGVVDFAWPELGVFLEFDGKAKYQRFLREGEEPGDAVFREKKREDRLRRATGWRCIRITWADLEHPARTAAMIRRVLAQAA</sequence>
<proteinExistence type="predicted"/>
<evidence type="ECO:0000259" key="1">
    <source>
        <dbReference type="Pfam" id="PF13338"/>
    </source>
</evidence>
<dbReference type="EMBL" id="QYRP01000002">
    <property type="protein sequence ID" value="RJS44942.1"/>
    <property type="molecule type" value="Genomic_DNA"/>
</dbReference>
<dbReference type="InterPro" id="IPR025159">
    <property type="entry name" value="AbiEi_N"/>
</dbReference>
<dbReference type="Proteomes" id="UP000276542">
    <property type="component" value="Unassembled WGS sequence"/>
</dbReference>
<name>A0A3A5H2J9_9ACTN</name>
<organism evidence="2 3">
    <name type="scientific">Nocardioides cavernaquae</name>
    <dbReference type="NCBI Taxonomy" id="2321396"/>
    <lineage>
        <taxon>Bacteria</taxon>
        <taxon>Bacillati</taxon>
        <taxon>Actinomycetota</taxon>
        <taxon>Actinomycetes</taxon>
        <taxon>Propionibacteriales</taxon>
        <taxon>Nocardioidaceae</taxon>
        <taxon>Nocardioides</taxon>
    </lineage>
</organism>
<protein>
    <recommendedName>
        <fullName evidence="1">AbiEi antitoxin N-terminal domain-containing protein</fullName>
    </recommendedName>
</protein>
<keyword evidence="3" id="KW-1185">Reference proteome</keyword>
<dbReference type="Pfam" id="PF13338">
    <property type="entry name" value="AbiEi_4"/>
    <property type="match status" value="1"/>
</dbReference>
<dbReference type="OrthoDB" id="5143202at2"/>
<gene>
    <name evidence="2" type="ORF">D4739_00910</name>
</gene>
<dbReference type="SUPFAM" id="SSF52980">
    <property type="entry name" value="Restriction endonuclease-like"/>
    <property type="match status" value="1"/>
</dbReference>